<gene>
    <name evidence="1" type="ORF">ADIS_1575</name>
</gene>
<dbReference type="RefSeq" id="WP_010853718.1">
    <property type="nucleotide sequence ID" value="NZ_AQHR01000044.1"/>
</dbReference>
<proteinExistence type="predicted"/>
<dbReference type="STRING" id="1232681.ADIS_1575"/>
<comment type="caution">
    <text evidence="1">The sequence shown here is derived from an EMBL/GenBank/DDBJ whole genome shotgun (WGS) entry which is preliminary data.</text>
</comment>
<accession>R7ZV75</accession>
<evidence type="ECO:0000313" key="1">
    <source>
        <dbReference type="EMBL" id="EON78036.1"/>
    </source>
</evidence>
<evidence type="ECO:0000313" key="2">
    <source>
        <dbReference type="Proteomes" id="UP000013909"/>
    </source>
</evidence>
<protein>
    <recommendedName>
        <fullName evidence="3">Type II toxin-antitoxin system RelE/ParE family toxin</fullName>
    </recommendedName>
</protein>
<reference evidence="1 2" key="1">
    <citation type="submission" date="2013-02" db="EMBL/GenBank/DDBJ databases">
        <title>A novel strain isolated from Lonar lake, Maharashtra, India.</title>
        <authorList>
            <person name="Singh A."/>
        </authorList>
    </citation>
    <scope>NUCLEOTIDE SEQUENCE [LARGE SCALE GENOMIC DNA]</scope>
    <source>
        <strain evidence="1 2">AK24</strain>
    </source>
</reference>
<dbReference type="EMBL" id="AQHR01000044">
    <property type="protein sequence ID" value="EON78036.1"/>
    <property type="molecule type" value="Genomic_DNA"/>
</dbReference>
<dbReference type="AlphaFoldDB" id="R7ZV75"/>
<keyword evidence="2" id="KW-1185">Reference proteome</keyword>
<organism evidence="1 2">
    <name type="scientific">Lunatimonas lonarensis</name>
    <dbReference type="NCBI Taxonomy" id="1232681"/>
    <lineage>
        <taxon>Bacteria</taxon>
        <taxon>Pseudomonadati</taxon>
        <taxon>Bacteroidota</taxon>
        <taxon>Cytophagia</taxon>
        <taxon>Cytophagales</taxon>
        <taxon>Cyclobacteriaceae</taxon>
    </lineage>
</organism>
<name>R7ZV75_9BACT</name>
<sequence length="121" mass="14503">MRYFETIFLEKAEDFVAALDIKTVKKVLYDIDIAEQTKDPKLFKKLEREIWEFRTKYLGLQIRLLAFWDKEDSKEILVLATHGFVKKTDKMPKKEIDLAVAIRADYFESKKKQKMIWLPKN</sequence>
<dbReference type="OrthoDB" id="573082at2"/>
<evidence type="ECO:0008006" key="3">
    <source>
        <dbReference type="Google" id="ProtNLM"/>
    </source>
</evidence>
<dbReference type="InterPro" id="IPR009241">
    <property type="entry name" value="HigB-like"/>
</dbReference>
<dbReference type="Pfam" id="PF05973">
    <property type="entry name" value="Gp49"/>
    <property type="match status" value="1"/>
</dbReference>
<dbReference type="Proteomes" id="UP000013909">
    <property type="component" value="Unassembled WGS sequence"/>
</dbReference>